<dbReference type="Proteomes" id="UP000751190">
    <property type="component" value="Unassembled WGS sequence"/>
</dbReference>
<dbReference type="OrthoDB" id="533331at2759"/>
<name>A0A8J5XEZ6_DIALT</name>
<protein>
    <submittedName>
        <fullName evidence="2">Uncharacterized protein</fullName>
    </submittedName>
</protein>
<accession>A0A8J5XEZ6</accession>
<comment type="caution">
    <text evidence="2">The sequence shown here is derived from an EMBL/GenBank/DDBJ whole genome shotgun (WGS) entry which is preliminary data.</text>
</comment>
<dbReference type="AlphaFoldDB" id="A0A8J5XEZ6"/>
<evidence type="ECO:0000313" key="2">
    <source>
        <dbReference type="EMBL" id="KAG8461655.1"/>
    </source>
</evidence>
<organism evidence="2 3">
    <name type="scientific">Diacronema lutheri</name>
    <name type="common">Unicellular marine alga</name>
    <name type="synonym">Monochrysis lutheri</name>
    <dbReference type="NCBI Taxonomy" id="2081491"/>
    <lineage>
        <taxon>Eukaryota</taxon>
        <taxon>Haptista</taxon>
        <taxon>Haptophyta</taxon>
        <taxon>Pavlovophyceae</taxon>
        <taxon>Pavlovales</taxon>
        <taxon>Pavlovaceae</taxon>
        <taxon>Diacronema</taxon>
    </lineage>
</organism>
<gene>
    <name evidence="2" type="ORF">KFE25_001273</name>
</gene>
<dbReference type="EMBL" id="JAGTXO010000024">
    <property type="protein sequence ID" value="KAG8461655.1"/>
    <property type="molecule type" value="Genomic_DNA"/>
</dbReference>
<feature type="region of interest" description="Disordered" evidence="1">
    <location>
        <begin position="1"/>
        <end position="28"/>
    </location>
</feature>
<proteinExistence type="predicted"/>
<evidence type="ECO:0000313" key="3">
    <source>
        <dbReference type="Proteomes" id="UP000751190"/>
    </source>
</evidence>
<sequence length="297" mass="31064">MESGGRGLMSPSPLRGGQGGGSLSPLRGGPLRRISRFLEQDARATPGAPACAGVEHVLGACARLHALLEREQRADGRNGGARGAAARRAVEELEALALHLFPAHSLAQLLVETRADAAFPLLRELARAPAHAGGAEARVTAPTVSDDAPAHAALASAAAVCRARALVRALRAELRLGRHRYAAHQLALVYQALKSAGLAEGAQEEIEARFDECAVTTQSDAYDGSMHAEPTLPAEQAAWMLDMLGRLDAELALAFPDAAAATEPMLACMRALHSAHVQSVAAVERGGRSARMGRRSI</sequence>
<evidence type="ECO:0000256" key="1">
    <source>
        <dbReference type="SAM" id="MobiDB-lite"/>
    </source>
</evidence>
<reference evidence="2" key="1">
    <citation type="submission" date="2021-05" db="EMBL/GenBank/DDBJ databases">
        <title>The genome of the haptophyte Pavlova lutheri (Diacronema luteri, Pavlovales) - a model for lipid biosynthesis in eukaryotic algae.</title>
        <authorList>
            <person name="Hulatt C.J."/>
            <person name="Posewitz M.C."/>
        </authorList>
    </citation>
    <scope>NUCLEOTIDE SEQUENCE</scope>
    <source>
        <strain evidence="2">NIVA-4/92</strain>
    </source>
</reference>
<keyword evidence="3" id="KW-1185">Reference proteome</keyword>